<evidence type="ECO:0000313" key="2">
    <source>
        <dbReference type="EMBL" id="KLO14708.1"/>
    </source>
</evidence>
<protein>
    <submittedName>
        <fullName evidence="2">Uncharacterized protein</fullName>
    </submittedName>
</protein>
<dbReference type="Proteomes" id="UP000053477">
    <property type="component" value="Unassembled WGS sequence"/>
</dbReference>
<feature type="region of interest" description="Disordered" evidence="1">
    <location>
        <begin position="144"/>
        <end position="164"/>
    </location>
</feature>
<reference evidence="2 3" key="1">
    <citation type="submission" date="2015-04" db="EMBL/GenBank/DDBJ databases">
        <title>Complete genome sequence of Schizopora paradoxa KUC8140, a cosmopolitan wood degrader in East Asia.</title>
        <authorList>
            <consortium name="DOE Joint Genome Institute"/>
            <person name="Min B."/>
            <person name="Park H."/>
            <person name="Jang Y."/>
            <person name="Kim J.-J."/>
            <person name="Kim K.H."/>
            <person name="Pangilinan J."/>
            <person name="Lipzen A."/>
            <person name="Riley R."/>
            <person name="Grigoriev I.V."/>
            <person name="Spatafora J.W."/>
            <person name="Choi I.-G."/>
        </authorList>
    </citation>
    <scope>NUCLEOTIDE SEQUENCE [LARGE SCALE GENOMIC DNA]</scope>
    <source>
        <strain evidence="2 3">KUC8140</strain>
    </source>
</reference>
<dbReference type="AlphaFoldDB" id="A0A0H2RYW0"/>
<organism evidence="2 3">
    <name type="scientific">Schizopora paradoxa</name>
    <dbReference type="NCBI Taxonomy" id="27342"/>
    <lineage>
        <taxon>Eukaryota</taxon>
        <taxon>Fungi</taxon>
        <taxon>Dikarya</taxon>
        <taxon>Basidiomycota</taxon>
        <taxon>Agaricomycotina</taxon>
        <taxon>Agaricomycetes</taxon>
        <taxon>Hymenochaetales</taxon>
        <taxon>Schizoporaceae</taxon>
        <taxon>Schizopora</taxon>
    </lineage>
</organism>
<evidence type="ECO:0000313" key="3">
    <source>
        <dbReference type="Proteomes" id="UP000053477"/>
    </source>
</evidence>
<sequence>MRKKQPQLRNDATLSYGGAEAPVLATPMLGDDTFPNMQVHPQNVIEPTDTDEPIPTANLPIGVGLYLGRVQPTLRERVSASESAVNDHERETSTPVPNVIDTAISALQHSSSLRYRYLHQAFPAQGVNSDSENQVTERVQSIARGSMPTSQAAGDDLRRGTSTPVPNAIGTAVSTLQYPSALHKSIDNSYLPLPVESEMVIRAPEPPPFLQVNFNLKMHLDPRNPFIAWYGATLRRRSLIAGRLLPCPR</sequence>
<name>A0A0H2RYW0_9AGAM</name>
<keyword evidence="3" id="KW-1185">Reference proteome</keyword>
<dbReference type="EMBL" id="KQ085939">
    <property type="protein sequence ID" value="KLO14708.1"/>
    <property type="molecule type" value="Genomic_DNA"/>
</dbReference>
<dbReference type="InParanoid" id="A0A0H2RYW0"/>
<proteinExistence type="predicted"/>
<accession>A0A0H2RYW0</accession>
<gene>
    <name evidence="2" type="ORF">SCHPADRAFT_939265</name>
</gene>
<evidence type="ECO:0000256" key="1">
    <source>
        <dbReference type="SAM" id="MobiDB-lite"/>
    </source>
</evidence>